<evidence type="ECO:0000259" key="8">
    <source>
        <dbReference type="Pfam" id="PF21982"/>
    </source>
</evidence>
<evidence type="ECO:0000256" key="4">
    <source>
        <dbReference type="ARBA" id="ARBA00022490"/>
    </source>
</evidence>
<feature type="domain" description="RecX first three-helical" evidence="8">
    <location>
        <begin position="10"/>
        <end position="47"/>
    </location>
</feature>
<dbReference type="EMBL" id="SLXH01000041">
    <property type="protein sequence ID" value="TCP11768.1"/>
    <property type="molecule type" value="Genomic_DNA"/>
</dbReference>
<dbReference type="Pfam" id="PF02631">
    <property type="entry name" value="RecX_HTH2"/>
    <property type="match status" value="1"/>
</dbReference>
<feature type="domain" description="RecX second three-helical" evidence="6">
    <location>
        <begin position="54"/>
        <end position="93"/>
    </location>
</feature>
<dbReference type="PANTHER" id="PTHR33602:SF1">
    <property type="entry name" value="REGULATORY PROTEIN RECX FAMILY PROTEIN"/>
    <property type="match status" value="1"/>
</dbReference>
<dbReference type="NCBIfam" id="NF001055">
    <property type="entry name" value="PRK00117.2-5"/>
    <property type="match status" value="1"/>
</dbReference>
<reference evidence="9 10" key="1">
    <citation type="submission" date="2019-03" db="EMBL/GenBank/DDBJ databases">
        <title>Genomic Encyclopedia of Type Strains, Phase IV (KMG-IV): sequencing the most valuable type-strain genomes for metagenomic binning, comparative biology and taxonomic classification.</title>
        <authorList>
            <person name="Goeker M."/>
        </authorList>
    </citation>
    <scope>NUCLEOTIDE SEQUENCE [LARGE SCALE GENOMIC DNA]</scope>
    <source>
        <strain evidence="9 10">DSM 1837</strain>
    </source>
</reference>
<evidence type="ECO:0000313" key="10">
    <source>
        <dbReference type="Proteomes" id="UP000295182"/>
    </source>
</evidence>
<dbReference type="InterPro" id="IPR036388">
    <property type="entry name" value="WH-like_DNA-bd_sf"/>
</dbReference>
<evidence type="ECO:0000256" key="5">
    <source>
        <dbReference type="HAMAP-Rule" id="MF_01114"/>
    </source>
</evidence>
<evidence type="ECO:0000256" key="3">
    <source>
        <dbReference type="ARBA" id="ARBA00018111"/>
    </source>
</evidence>
<dbReference type="RefSeq" id="WP_241525032.1">
    <property type="nucleotide sequence ID" value="NZ_QXNC01000047.1"/>
</dbReference>
<gene>
    <name evidence="5" type="primary">recX</name>
    <name evidence="9" type="ORF">EV674_14113</name>
</gene>
<evidence type="ECO:0000256" key="2">
    <source>
        <dbReference type="ARBA" id="ARBA00009695"/>
    </source>
</evidence>
<comment type="subcellular location">
    <subcellularLocation>
        <location evidence="1 5">Cytoplasm</location>
    </subcellularLocation>
</comment>
<dbReference type="InterPro" id="IPR053925">
    <property type="entry name" value="RecX_HTH_3rd"/>
</dbReference>
<comment type="caution">
    <text evidence="9">The sequence shown here is derived from an EMBL/GenBank/DDBJ whole genome shotgun (WGS) entry which is preliminary data.</text>
</comment>
<evidence type="ECO:0000259" key="6">
    <source>
        <dbReference type="Pfam" id="PF02631"/>
    </source>
</evidence>
<comment type="similarity">
    <text evidence="2 5">Belongs to the RecX family.</text>
</comment>
<proteinExistence type="inferred from homology"/>
<evidence type="ECO:0000256" key="1">
    <source>
        <dbReference type="ARBA" id="ARBA00004496"/>
    </source>
</evidence>
<name>A0A4R2MYM9_9BURK</name>
<organism evidence="9 10">
    <name type="scientific">Simplicispira metamorpha</name>
    <dbReference type="NCBI Taxonomy" id="80881"/>
    <lineage>
        <taxon>Bacteria</taxon>
        <taxon>Pseudomonadati</taxon>
        <taxon>Pseudomonadota</taxon>
        <taxon>Betaproteobacteria</taxon>
        <taxon>Burkholderiales</taxon>
        <taxon>Comamonadaceae</taxon>
        <taxon>Simplicispira</taxon>
    </lineage>
</organism>
<dbReference type="HAMAP" id="MF_01114">
    <property type="entry name" value="RecX"/>
    <property type="match status" value="1"/>
</dbReference>
<comment type="function">
    <text evidence="5">Modulates RecA activity.</text>
</comment>
<dbReference type="Pfam" id="PF21981">
    <property type="entry name" value="RecX_HTH3"/>
    <property type="match status" value="1"/>
</dbReference>
<dbReference type="AlphaFoldDB" id="A0A4R2MYM9"/>
<dbReference type="InterPro" id="IPR053926">
    <property type="entry name" value="RecX_HTH_1st"/>
</dbReference>
<dbReference type="Gene3D" id="1.10.10.10">
    <property type="entry name" value="Winged helix-like DNA-binding domain superfamily/Winged helix DNA-binding domain"/>
    <property type="match status" value="3"/>
</dbReference>
<dbReference type="PANTHER" id="PTHR33602">
    <property type="entry name" value="REGULATORY PROTEIN RECX FAMILY PROTEIN"/>
    <property type="match status" value="1"/>
</dbReference>
<dbReference type="GO" id="GO:0005737">
    <property type="term" value="C:cytoplasm"/>
    <property type="evidence" value="ECO:0007669"/>
    <property type="project" value="UniProtKB-SubCell"/>
</dbReference>
<accession>A0A4R2MYM9</accession>
<evidence type="ECO:0000259" key="7">
    <source>
        <dbReference type="Pfam" id="PF21981"/>
    </source>
</evidence>
<dbReference type="InterPro" id="IPR003783">
    <property type="entry name" value="Regulatory_RecX"/>
</dbReference>
<dbReference type="InterPro" id="IPR053924">
    <property type="entry name" value="RecX_HTH_2nd"/>
</dbReference>
<dbReference type="Pfam" id="PF21982">
    <property type="entry name" value="RecX_HTH1"/>
    <property type="match status" value="1"/>
</dbReference>
<sequence>MAMPPPSLKGRALRYLAAREHSRAELLRKLAPHAQERSEIEQVLDDLQAKGFISEERVAASVLRQRAARLGDRRLRQELHTKGLDAQTVAQALELLRGTEPARAREVWQRKFGQPATDPAGRARQMRFLLTRGFAMDVVRRVVQGADVDADAG</sequence>
<feature type="domain" description="RecX third three-helical" evidence="7">
    <location>
        <begin position="102"/>
        <end position="143"/>
    </location>
</feature>
<keyword evidence="10" id="KW-1185">Reference proteome</keyword>
<dbReference type="Proteomes" id="UP000295182">
    <property type="component" value="Unassembled WGS sequence"/>
</dbReference>
<keyword evidence="4 5" id="KW-0963">Cytoplasm</keyword>
<protein>
    <recommendedName>
        <fullName evidence="3 5">Regulatory protein RecX</fullName>
    </recommendedName>
</protein>
<dbReference type="GO" id="GO:0006282">
    <property type="term" value="P:regulation of DNA repair"/>
    <property type="evidence" value="ECO:0007669"/>
    <property type="project" value="UniProtKB-UniRule"/>
</dbReference>
<evidence type="ECO:0000313" key="9">
    <source>
        <dbReference type="EMBL" id="TCP11768.1"/>
    </source>
</evidence>